<dbReference type="PROSITE" id="PS50016">
    <property type="entry name" value="ZF_PHD_2"/>
    <property type="match status" value="2"/>
</dbReference>
<dbReference type="Pfam" id="PF23011">
    <property type="entry name" value="PHD-1st_NSD"/>
    <property type="match status" value="1"/>
</dbReference>
<evidence type="ECO:0000259" key="13">
    <source>
        <dbReference type="PROSITE" id="PS50014"/>
    </source>
</evidence>
<keyword evidence="16" id="KW-1185">Reference proteome</keyword>
<evidence type="ECO:0000313" key="16">
    <source>
        <dbReference type="Proteomes" id="UP001235939"/>
    </source>
</evidence>
<dbReference type="InterPro" id="IPR028941">
    <property type="entry name" value="WHIM2_dom"/>
</dbReference>
<dbReference type="InterPro" id="IPR001487">
    <property type="entry name" value="Bromodomain"/>
</dbReference>
<dbReference type="SMART" id="SM00249">
    <property type="entry name" value="PHD"/>
    <property type="match status" value="2"/>
</dbReference>
<evidence type="ECO:0000256" key="5">
    <source>
        <dbReference type="ARBA" id="ARBA00023015"/>
    </source>
</evidence>
<feature type="domain" description="PHD-type" evidence="14">
    <location>
        <begin position="675"/>
        <end position="720"/>
    </location>
</feature>
<evidence type="ECO:0000256" key="12">
    <source>
        <dbReference type="SAM" id="MobiDB-lite"/>
    </source>
</evidence>
<feature type="coiled-coil region" evidence="11">
    <location>
        <begin position="53"/>
        <end position="123"/>
    </location>
</feature>
<evidence type="ECO:0000256" key="4">
    <source>
        <dbReference type="ARBA" id="ARBA00022833"/>
    </source>
</evidence>
<dbReference type="Pfam" id="PF00439">
    <property type="entry name" value="Bromodomain"/>
    <property type="match status" value="1"/>
</dbReference>
<dbReference type="PROSITE" id="PS50014">
    <property type="entry name" value="BROMODOMAIN_2"/>
    <property type="match status" value="1"/>
</dbReference>
<feature type="compositionally biased region" description="Acidic residues" evidence="12">
    <location>
        <begin position="644"/>
        <end position="673"/>
    </location>
</feature>
<dbReference type="PROSITE" id="PS01359">
    <property type="entry name" value="ZF_PHD_1"/>
    <property type="match status" value="2"/>
</dbReference>
<dbReference type="EMBL" id="CP092874">
    <property type="protein sequence ID" value="UYV74703.1"/>
    <property type="molecule type" value="Genomic_DNA"/>
</dbReference>
<dbReference type="InterPro" id="IPR019787">
    <property type="entry name" value="Znf_PHD-finger"/>
</dbReference>
<organism evidence="15 16">
    <name type="scientific">Cordylochernes scorpioides</name>
    <dbReference type="NCBI Taxonomy" id="51811"/>
    <lineage>
        <taxon>Eukaryota</taxon>
        <taxon>Metazoa</taxon>
        <taxon>Ecdysozoa</taxon>
        <taxon>Arthropoda</taxon>
        <taxon>Chelicerata</taxon>
        <taxon>Arachnida</taxon>
        <taxon>Pseudoscorpiones</taxon>
        <taxon>Cheliferoidea</taxon>
        <taxon>Chernetidae</taxon>
        <taxon>Cordylochernes</taxon>
    </lineage>
</organism>
<feature type="region of interest" description="Disordered" evidence="12">
    <location>
        <begin position="631"/>
        <end position="673"/>
    </location>
</feature>
<feature type="region of interest" description="Disordered" evidence="12">
    <location>
        <begin position="725"/>
        <end position="750"/>
    </location>
</feature>
<keyword evidence="3 10" id="KW-0863">Zinc-finger</keyword>
<dbReference type="PANTHER" id="PTHR46510:SF1">
    <property type="entry name" value="BROMODOMAIN ADJACENT TO ZINC FINGER DOMAIN PROTEIN 1A"/>
    <property type="match status" value="1"/>
</dbReference>
<evidence type="ECO:0000256" key="10">
    <source>
        <dbReference type="PROSITE-ProRule" id="PRU00146"/>
    </source>
</evidence>
<protein>
    <submittedName>
        <fullName evidence="15">BAZ1A</fullName>
    </submittedName>
</protein>
<reference evidence="15 16" key="1">
    <citation type="submission" date="2022-01" db="EMBL/GenBank/DDBJ databases">
        <title>A chromosomal length assembly of Cordylochernes scorpioides.</title>
        <authorList>
            <person name="Zeh D."/>
            <person name="Zeh J."/>
        </authorList>
    </citation>
    <scope>NUCLEOTIDE SEQUENCE [LARGE SCALE GENOMIC DNA]</scope>
    <source>
        <strain evidence="15">IN4F17</strain>
        <tissue evidence="15">Whole Body</tissue>
    </source>
</reference>
<dbReference type="SUPFAM" id="SSF47370">
    <property type="entry name" value="Bromodomain"/>
    <property type="match status" value="1"/>
</dbReference>
<dbReference type="PRINTS" id="PR00503">
    <property type="entry name" value="BROMODOMAIN"/>
</dbReference>
<comment type="subcellular location">
    <subcellularLocation>
        <location evidence="1">Nucleus</location>
    </subcellularLocation>
</comment>
<dbReference type="InterPro" id="IPR047171">
    <property type="entry name" value="BAZ1A"/>
</dbReference>
<evidence type="ECO:0000256" key="3">
    <source>
        <dbReference type="ARBA" id="ARBA00022771"/>
    </source>
</evidence>
<sequence length="879" mass="100237">MKGSIEGNYKLFIIIIPSTRDTGHDIISYHNDKVGAEDKLKILLLLLDQILLLDHVKDAIEENVVKLKNLENELRHLQLKYAKNEKRLSVKSLNDLKDTLADREKLQKEKAKRTEEFQKKEKELKSQIYKLRASACQTPIGRDRAYRMFYIFNSVPGLFVAHEDTLIGECLPKSSSKLMEDMPLIVLKKYYKVTGELISGKENEAILPLSTLKHRNNLAGKQQTVLNPKLNSNVATSPQPQLKQETEEDRKASLLSSAMLCTGCVTTCSIHNLQLPGRVQWAFYSTETELSNLAANLSPRGLRENHLRKQLEQGYLAEFIKDCPIHRLNKAYPAPLQPELRKSSRNQLRYESEFANMEPREALESTFCDLILELEEKISVASLGHLQVPDRAEWRTSLEEQFKYSETDPDTPPSQEDKKPQQSLSSCVATLSRSLLQVAQAVEPRFLRPPLGETEEFKKKKTKYQNELAKYQKGREETDKNISDLDFPQIRVSFESAPTKMATQSLQLVTFTTQLSTVVNVECVLATEENGGVEIPAPVPPKSTLELWSESLQGTSSLSQLFVHLYTLETSVAWDRSLLKVSCKVCRRKGDSDSMLLCEGCDRGYHTHCLKPPLKEVSPGSWFCQTCRPKEEVPTSPRKRTAILDEEDELDDQYSDNQSSEEYDDEEDDSEDSNDDVCDKCHKGGTLMCCDNCPLAFHLECTDLRRIPRGTWHCPKCISKAQKRRASTQPAAAEKVPAKKAKIEETSSSKRRSAATDVDFNYVSCDEMIEALFKHQDSWPFRRAVTKRDAPDYFEIIKEPMDLGTVRHKLRSMAYHSNEEFLQDIWLTLDNCEAYNPQKSDEYKAGTRLRKKVKELEASLLGRAQTPPEPDNKRKRKSN</sequence>
<feature type="domain" description="PHD-type" evidence="14">
    <location>
        <begin position="580"/>
        <end position="630"/>
    </location>
</feature>
<dbReference type="InterPro" id="IPR019786">
    <property type="entry name" value="Zinc_finger_PHD-type_CS"/>
</dbReference>
<name>A0ABY6L0S8_9ARAC</name>
<dbReference type="Gene3D" id="1.20.920.10">
    <property type="entry name" value="Bromodomain-like"/>
    <property type="match status" value="1"/>
</dbReference>
<keyword evidence="2" id="KW-0479">Metal-binding</keyword>
<accession>A0ABY6L0S8</accession>
<feature type="domain" description="Bromo" evidence="13">
    <location>
        <begin position="773"/>
        <end position="843"/>
    </location>
</feature>
<dbReference type="InterPro" id="IPR011011">
    <property type="entry name" value="Znf_FYVE_PHD"/>
</dbReference>
<dbReference type="Pfam" id="PF00628">
    <property type="entry name" value="PHD"/>
    <property type="match status" value="1"/>
</dbReference>
<feature type="region of interest" description="Disordered" evidence="12">
    <location>
        <begin position="858"/>
        <end position="879"/>
    </location>
</feature>
<dbReference type="Gene3D" id="3.30.40.10">
    <property type="entry name" value="Zinc/RING finger domain, C3HC4 (zinc finger)"/>
    <property type="match status" value="2"/>
</dbReference>
<evidence type="ECO:0000256" key="6">
    <source>
        <dbReference type="ARBA" id="ARBA00023117"/>
    </source>
</evidence>
<keyword evidence="8" id="KW-0539">Nucleus</keyword>
<gene>
    <name evidence="15" type="ORF">LAZ67_12000622</name>
</gene>
<dbReference type="PANTHER" id="PTHR46510">
    <property type="entry name" value="BROMODOMAIN ADJACENT TO ZINC FINGER DOMAIN PROTEIN 1A"/>
    <property type="match status" value="1"/>
</dbReference>
<dbReference type="SUPFAM" id="SSF57903">
    <property type="entry name" value="FYVE/PHD zinc finger"/>
    <property type="match status" value="2"/>
</dbReference>
<dbReference type="InterPro" id="IPR036427">
    <property type="entry name" value="Bromodomain-like_sf"/>
</dbReference>
<dbReference type="Proteomes" id="UP001235939">
    <property type="component" value="Chromosome 12"/>
</dbReference>
<evidence type="ECO:0000256" key="11">
    <source>
        <dbReference type="SAM" id="Coils"/>
    </source>
</evidence>
<keyword evidence="6 9" id="KW-0103">Bromodomain</keyword>
<proteinExistence type="predicted"/>
<dbReference type="InterPro" id="IPR059153">
    <property type="entry name" value="NSD_PHD-1st"/>
</dbReference>
<evidence type="ECO:0000313" key="15">
    <source>
        <dbReference type="EMBL" id="UYV74703.1"/>
    </source>
</evidence>
<evidence type="ECO:0000256" key="7">
    <source>
        <dbReference type="ARBA" id="ARBA00023163"/>
    </source>
</evidence>
<keyword evidence="11" id="KW-0175">Coiled coil</keyword>
<keyword evidence="4" id="KW-0862">Zinc</keyword>
<evidence type="ECO:0000256" key="9">
    <source>
        <dbReference type="PROSITE-ProRule" id="PRU00035"/>
    </source>
</evidence>
<dbReference type="InterPro" id="IPR001965">
    <property type="entry name" value="Znf_PHD"/>
</dbReference>
<evidence type="ECO:0000256" key="8">
    <source>
        <dbReference type="ARBA" id="ARBA00023242"/>
    </source>
</evidence>
<evidence type="ECO:0000256" key="1">
    <source>
        <dbReference type="ARBA" id="ARBA00004123"/>
    </source>
</evidence>
<evidence type="ECO:0000256" key="2">
    <source>
        <dbReference type="ARBA" id="ARBA00022723"/>
    </source>
</evidence>
<dbReference type="Pfam" id="PF15613">
    <property type="entry name" value="WSD"/>
    <property type="match status" value="1"/>
</dbReference>
<evidence type="ECO:0000259" key="14">
    <source>
        <dbReference type="PROSITE" id="PS50016"/>
    </source>
</evidence>
<keyword evidence="7" id="KW-0804">Transcription</keyword>
<dbReference type="SMART" id="SM00297">
    <property type="entry name" value="BROMO"/>
    <property type="match status" value="1"/>
</dbReference>
<dbReference type="InterPro" id="IPR013083">
    <property type="entry name" value="Znf_RING/FYVE/PHD"/>
</dbReference>
<feature type="region of interest" description="Disordered" evidence="12">
    <location>
        <begin position="403"/>
        <end position="424"/>
    </location>
</feature>
<keyword evidence="5" id="KW-0805">Transcription regulation</keyword>